<keyword evidence="4" id="KW-1185">Reference proteome</keyword>
<dbReference type="OrthoDB" id="77038at2759"/>
<dbReference type="Proteomes" id="UP000095767">
    <property type="component" value="Unassembled WGS sequence"/>
</dbReference>
<evidence type="ECO:0000259" key="2">
    <source>
        <dbReference type="Pfam" id="PF24906"/>
    </source>
</evidence>
<feature type="region of interest" description="Disordered" evidence="1">
    <location>
        <begin position="316"/>
        <end position="339"/>
    </location>
</feature>
<dbReference type="Pfam" id="PF24906">
    <property type="entry name" value="Zf_WRKY19"/>
    <property type="match status" value="2"/>
</dbReference>
<dbReference type="EMBL" id="LWDX02035084">
    <property type="protein sequence ID" value="OEL26250.1"/>
    <property type="molecule type" value="Genomic_DNA"/>
</dbReference>
<sequence length="410" mass="43419">MGDAGVRVLGSHDASRPFHLALRRAALQPSCRAPCLVPPPAREIERARNRCQQPGCNEVVDGRVLFCKVHSRGLSCQQYSNLQSAQESSGLLVSPVNEGQFNGPVSSSVTRTEQEIHIKHEVADRGKLKDSFGNTQGQTTQLVFHGAGMLCKHENCCKQAQENSICCKLHSGVNKGCMVRGCTRGAHGGTSLCIGHGGGKRCVIPGCPNAACGQGRSDCCVRHGGGKRCKFEGCAKGAQGNTDYCIRHGGGRRCKFEACTKSAQGRTDFCIKHGGGSRCKFQGCGTSAKWGTDFCSVHRKRLSGDNAIPEALLASSEKRRRAKKPKKAIKPSEPSQENVTTAAIAGSSTQQMGVFLIATPVPNHDMLTKGVKAIAPPQIVAPLSMKTPTPSGSVASAERETGASRAMLGL</sequence>
<feature type="domain" description="WRKY19-like zinc finger" evidence="2">
    <location>
        <begin position="251"/>
        <end position="275"/>
    </location>
</feature>
<dbReference type="STRING" id="888268.A0A1E5VM93"/>
<evidence type="ECO:0000313" key="4">
    <source>
        <dbReference type="Proteomes" id="UP000095767"/>
    </source>
</evidence>
<feature type="domain" description="WRKY19-like zinc finger" evidence="2">
    <location>
        <begin position="226"/>
        <end position="250"/>
    </location>
</feature>
<accession>A0A1E5VM93</accession>
<protein>
    <submittedName>
        <fullName evidence="3">Putative WRKY transcription factor 19</fullName>
    </submittedName>
</protein>
<evidence type="ECO:0000313" key="3">
    <source>
        <dbReference type="EMBL" id="OEL26250.1"/>
    </source>
</evidence>
<reference evidence="3 4" key="1">
    <citation type="submission" date="2016-09" db="EMBL/GenBank/DDBJ databases">
        <title>The draft genome of Dichanthelium oligosanthes: A C3 panicoid grass species.</title>
        <authorList>
            <person name="Studer A.J."/>
            <person name="Schnable J.C."/>
            <person name="Brutnell T.P."/>
        </authorList>
    </citation>
    <scope>NUCLEOTIDE SEQUENCE [LARGE SCALE GENOMIC DNA]</scope>
    <source>
        <strain evidence="4">cv. Kellogg 1175</strain>
        <tissue evidence="3">Leaf</tissue>
    </source>
</reference>
<dbReference type="InterPro" id="IPR056866">
    <property type="entry name" value="Znf_WRKY19"/>
</dbReference>
<dbReference type="PANTHER" id="PTHR31827">
    <property type="entry name" value="EMB|CAB89363.1"/>
    <property type="match status" value="1"/>
</dbReference>
<feature type="compositionally biased region" description="Basic residues" evidence="1">
    <location>
        <begin position="318"/>
        <end position="329"/>
    </location>
</feature>
<name>A0A1E5VM93_9POAL</name>
<proteinExistence type="predicted"/>
<gene>
    <name evidence="3" type="ORF">BAE44_0012731</name>
</gene>
<feature type="region of interest" description="Disordered" evidence="1">
    <location>
        <begin position="382"/>
        <end position="410"/>
    </location>
</feature>
<dbReference type="PANTHER" id="PTHR31827:SF35">
    <property type="entry name" value="LORICRIN-RELATED"/>
    <property type="match status" value="1"/>
</dbReference>
<dbReference type="AlphaFoldDB" id="A0A1E5VM93"/>
<organism evidence="3 4">
    <name type="scientific">Dichanthelium oligosanthes</name>
    <dbReference type="NCBI Taxonomy" id="888268"/>
    <lineage>
        <taxon>Eukaryota</taxon>
        <taxon>Viridiplantae</taxon>
        <taxon>Streptophyta</taxon>
        <taxon>Embryophyta</taxon>
        <taxon>Tracheophyta</taxon>
        <taxon>Spermatophyta</taxon>
        <taxon>Magnoliopsida</taxon>
        <taxon>Liliopsida</taxon>
        <taxon>Poales</taxon>
        <taxon>Poaceae</taxon>
        <taxon>PACMAD clade</taxon>
        <taxon>Panicoideae</taxon>
        <taxon>Panicodae</taxon>
        <taxon>Paniceae</taxon>
        <taxon>Dichantheliinae</taxon>
        <taxon>Dichanthelium</taxon>
    </lineage>
</organism>
<evidence type="ECO:0000256" key="1">
    <source>
        <dbReference type="SAM" id="MobiDB-lite"/>
    </source>
</evidence>
<comment type="caution">
    <text evidence="3">The sequence shown here is derived from an EMBL/GenBank/DDBJ whole genome shotgun (WGS) entry which is preliminary data.</text>
</comment>